<keyword evidence="1" id="KW-0732">Signal</keyword>
<protein>
    <recommendedName>
        <fullName evidence="4">Secreted protein</fullName>
    </recommendedName>
</protein>
<evidence type="ECO:0000313" key="2">
    <source>
        <dbReference type="EMBL" id="EUN22455.1"/>
    </source>
</evidence>
<feature type="non-terminal residue" evidence="2">
    <location>
        <position position="1"/>
    </location>
</feature>
<dbReference type="HOGENOM" id="CLU_2256364_0_0_1"/>
<dbReference type="AlphaFoldDB" id="W7E922"/>
<dbReference type="GeneID" id="26249963"/>
<accession>W7E922</accession>
<keyword evidence="3" id="KW-1185">Reference proteome</keyword>
<feature type="signal peptide" evidence="1">
    <location>
        <begin position="1"/>
        <end position="25"/>
    </location>
</feature>
<proteinExistence type="predicted"/>
<feature type="chain" id="PRO_5004893841" description="Secreted protein" evidence="1">
    <location>
        <begin position="26"/>
        <end position="104"/>
    </location>
</feature>
<name>W7E922_BIPV3</name>
<reference evidence="2 3" key="1">
    <citation type="journal article" date="2013" name="PLoS Genet.">
        <title>Comparative genome structure, secondary metabolite, and effector coding capacity across Cochliobolus pathogens.</title>
        <authorList>
            <person name="Condon B.J."/>
            <person name="Leng Y."/>
            <person name="Wu D."/>
            <person name="Bushley K.E."/>
            <person name="Ohm R.A."/>
            <person name="Otillar R."/>
            <person name="Martin J."/>
            <person name="Schackwitz W."/>
            <person name="Grimwood J."/>
            <person name="MohdZainudin N."/>
            <person name="Xue C."/>
            <person name="Wang R."/>
            <person name="Manning V.A."/>
            <person name="Dhillon B."/>
            <person name="Tu Z.J."/>
            <person name="Steffenson B.J."/>
            <person name="Salamov A."/>
            <person name="Sun H."/>
            <person name="Lowry S."/>
            <person name="LaButti K."/>
            <person name="Han J."/>
            <person name="Copeland A."/>
            <person name="Lindquist E."/>
            <person name="Barry K."/>
            <person name="Schmutz J."/>
            <person name="Baker S.E."/>
            <person name="Ciuffetti L.M."/>
            <person name="Grigoriev I.V."/>
            <person name="Zhong S."/>
            <person name="Turgeon B.G."/>
        </authorList>
    </citation>
    <scope>NUCLEOTIDE SEQUENCE [LARGE SCALE GENOMIC DNA]</scope>
    <source>
        <strain evidence="2 3">FI3</strain>
    </source>
</reference>
<evidence type="ECO:0000313" key="3">
    <source>
        <dbReference type="Proteomes" id="UP000054337"/>
    </source>
</evidence>
<dbReference type="RefSeq" id="XP_014552029.1">
    <property type="nucleotide sequence ID" value="XM_014696543.1"/>
</dbReference>
<sequence length="104" mass="11265">WSGTRSAILSPLPLVALFHFPPASQLKGACMCSSRCFLLNKAALRQSRPPRPRRCSSAFFPLCCPSHPSSAYTGCRRPGGPALWPFLLFTRPAPGPCGPPWTPT</sequence>
<organism evidence="2 3">
    <name type="scientific">Bipolaris victoriae (strain FI3)</name>
    <name type="common">Victoria blight of oats agent</name>
    <name type="synonym">Cochliobolus victoriae</name>
    <dbReference type="NCBI Taxonomy" id="930091"/>
    <lineage>
        <taxon>Eukaryota</taxon>
        <taxon>Fungi</taxon>
        <taxon>Dikarya</taxon>
        <taxon>Ascomycota</taxon>
        <taxon>Pezizomycotina</taxon>
        <taxon>Dothideomycetes</taxon>
        <taxon>Pleosporomycetidae</taxon>
        <taxon>Pleosporales</taxon>
        <taxon>Pleosporineae</taxon>
        <taxon>Pleosporaceae</taxon>
        <taxon>Bipolaris</taxon>
    </lineage>
</organism>
<evidence type="ECO:0000256" key="1">
    <source>
        <dbReference type="SAM" id="SignalP"/>
    </source>
</evidence>
<evidence type="ECO:0008006" key="4">
    <source>
        <dbReference type="Google" id="ProtNLM"/>
    </source>
</evidence>
<gene>
    <name evidence="2" type="ORF">COCVIDRAFT_111338</name>
</gene>
<dbReference type="EMBL" id="KI968811">
    <property type="protein sequence ID" value="EUN22455.1"/>
    <property type="molecule type" value="Genomic_DNA"/>
</dbReference>
<dbReference type="Proteomes" id="UP000054337">
    <property type="component" value="Unassembled WGS sequence"/>
</dbReference>